<dbReference type="InterPro" id="IPR051678">
    <property type="entry name" value="AGP_Transferase"/>
</dbReference>
<dbReference type="PROSITE" id="PS50011">
    <property type="entry name" value="PROTEIN_KINASE_DOM"/>
    <property type="match status" value="1"/>
</dbReference>
<dbReference type="SUPFAM" id="SSF56112">
    <property type="entry name" value="Protein kinase-like (PK-like)"/>
    <property type="match status" value="1"/>
</dbReference>
<dbReference type="EC" id="2.7.1.119" evidence="2"/>
<dbReference type="Gene3D" id="3.90.1200.10">
    <property type="match status" value="1"/>
</dbReference>
<dbReference type="Proteomes" id="UP000189545">
    <property type="component" value="Chromosome"/>
</dbReference>
<dbReference type="PANTHER" id="PTHR21310">
    <property type="entry name" value="AMINOGLYCOSIDE PHOSPHOTRANSFERASE-RELATED-RELATED"/>
    <property type="match status" value="1"/>
</dbReference>
<dbReference type="InterPro" id="IPR000719">
    <property type="entry name" value="Prot_kinase_dom"/>
</dbReference>
<protein>
    <submittedName>
        <fullName evidence="2">Putative aminoglycoside phosphotransferase</fullName>
        <ecNumber evidence="2">2.7.1.119</ecNumber>
    </submittedName>
</protein>
<dbReference type="GO" id="GO:0005524">
    <property type="term" value="F:ATP binding"/>
    <property type="evidence" value="ECO:0007669"/>
    <property type="project" value="InterPro"/>
</dbReference>
<dbReference type="InterPro" id="IPR016259">
    <property type="entry name" value="Hygromycin-B_Kinase"/>
</dbReference>
<dbReference type="PIRSF" id="PIRSF000707">
    <property type="entry name" value="Hygromycin-B_kinase"/>
    <property type="match status" value="1"/>
</dbReference>
<dbReference type="OrthoDB" id="2801014at2"/>
<dbReference type="RefSeq" id="WP_077755321.1">
    <property type="nucleotide sequence ID" value="NZ_CP014782.1"/>
</dbReference>
<evidence type="ECO:0000259" key="1">
    <source>
        <dbReference type="PROSITE" id="PS50011"/>
    </source>
</evidence>
<dbReference type="GO" id="GO:0008904">
    <property type="term" value="F:hygromycin-B 7''-O-phosphotransferase activity"/>
    <property type="evidence" value="ECO:0007669"/>
    <property type="project" value="UniProtKB-EC"/>
</dbReference>
<reference evidence="2 3" key="1">
    <citation type="submission" date="2016-03" db="EMBL/GenBank/DDBJ databases">
        <title>Complete genome sequence of Shewanella psychrophila WP2, a deep sea bacterium isolated from west Pacific sediment.</title>
        <authorList>
            <person name="Xu G."/>
            <person name="Jian H."/>
        </authorList>
    </citation>
    <scope>NUCLEOTIDE SEQUENCE [LARGE SCALE GENOMIC DNA]</scope>
    <source>
        <strain evidence="2 3">WP2</strain>
    </source>
</reference>
<dbReference type="PANTHER" id="PTHR21310:SF15">
    <property type="entry name" value="AMINOGLYCOSIDE PHOSPHOTRANSFERASE DOMAIN-CONTAINING PROTEIN"/>
    <property type="match status" value="1"/>
</dbReference>
<dbReference type="CDD" id="cd05120">
    <property type="entry name" value="APH_ChoK_like"/>
    <property type="match status" value="1"/>
</dbReference>
<sequence>MSKLPRDPSYNLACDISDNWGLDDWRPTLDTICIRHGINAIHMSQNFEGTNPVFELTQASSAGDLDKANRSFIVKVLAPNFHVQYQSEYLSLKLLNHHRLGVKVPKLFYFGDVDNWLYLVIEKLDGIMLSSVLTELSVKERCDIALELGNFSKHLHRLPEQQIEGLRLDWPDFIRLQTDKCYEKRKKQGLPDPLLRELNGYLASHTDKLAAYLNKSDAHLIHTDLHPGNLLVKKHDGRYRFTGIIDFGDALACPDPVFEFTSPALLLALGEPKIFHAYLDGYGYGGKRDTSLQQHMMMLSLLRHTGDMNYLLQHVPDCRDEKNWQALEAKFFPL</sequence>
<dbReference type="AlphaFoldDB" id="A0A1S6HYE0"/>
<organism evidence="2 3">
    <name type="scientific">Shewanella psychrophila</name>
    <dbReference type="NCBI Taxonomy" id="225848"/>
    <lineage>
        <taxon>Bacteria</taxon>
        <taxon>Pseudomonadati</taxon>
        <taxon>Pseudomonadota</taxon>
        <taxon>Gammaproteobacteria</taxon>
        <taxon>Alteromonadales</taxon>
        <taxon>Shewanellaceae</taxon>
        <taxon>Shewanella</taxon>
    </lineage>
</organism>
<dbReference type="GO" id="GO:0004672">
    <property type="term" value="F:protein kinase activity"/>
    <property type="evidence" value="ECO:0007669"/>
    <property type="project" value="InterPro"/>
</dbReference>
<evidence type="ECO:0000313" key="2">
    <source>
        <dbReference type="EMBL" id="AQS40543.1"/>
    </source>
</evidence>
<proteinExistence type="predicted"/>
<keyword evidence="3" id="KW-1185">Reference proteome</keyword>
<feature type="domain" description="Protein kinase" evidence="1">
    <location>
        <begin position="42"/>
        <end position="334"/>
    </location>
</feature>
<dbReference type="EMBL" id="CP014782">
    <property type="protein sequence ID" value="AQS40543.1"/>
    <property type="molecule type" value="Genomic_DNA"/>
</dbReference>
<accession>A0A1S6HYE0</accession>
<gene>
    <name evidence="2" type="ORF">Sps_05479</name>
</gene>
<dbReference type="InterPro" id="IPR002575">
    <property type="entry name" value="Aminoglycoside_PTrfase"/>
</dbReference>
<keyword evidence="2" id="KW-0808">Transferase</keyword>
<dbReference type="InterPro" id="IPR011009">
    <property type="entry name" value="Kinase-like_dom_sf"/>
</dbReference>
<dbReference type="Pfam" id="PF01636">
    <property type="entry name" value="APH"/>
    <property type="match status" value="1"/>
</dbReference>
<name>A0A1S6HYE0_9GAMM</name>
<evidence type="ECO:0000313" key="3">
    <source>
        <dbReference type="Proteomes" id="UP000189545"/>
    </source>
</evidence>
<dbReference type="STRING" id="225848.Sps_05479"/>
<dbReference type="KEGG" id="spsw:Sps_05479"/>